<evidence type="ECO:0000256" key="2">
    <source>
        <dbReference type="PIRSR" id="PIRSR605754-1"/>
    </source>
</evidence>
<keyword evidence="3" id="KW-0812">Transmembrane</keyword>
<gene>
    <name evidence="4" type="ORF">ATK06_0836</name>
</gene>
<dbReference type="GO" id="GO:0016787">
    <property type="term" value="F:hydrolase activity"/>
    <property type="evidence" value="ECO:0007669"/>
    <property type="project" value="UniProtKB-KW"/>
</dbReference>
<name>A0A2A9DLY4_9CORY</name>
<dbReference type="Gene3D" id="2.40.260.10">
    <property type="entry name" value="Sortase"/>
    <property type="match status" value="1"/>
</dbReference>
<comment type="caution">
    <text evidence="4">The sequence shown here is derived from an EMBL/GenBank/DDBJ whole genome shotgun (WGS) entry which is preliminary data.</text>
</comment>
<feature type="transmembrane region" description="Helical" evidence="3">
    <location>
        <begin position="20"/>
        <end position="38"/>
    </location>
</feature>
<keyword evidence="3" id="KW-0472">Membrane</keyword>
<dbReference type="AlphaFoldDB" id="A0A2A9DLY4"/>
<dbReference type="InterPro" id="IPR005754">
    <property type="entry name" value="Sortase"/>
</dbReference>
<feature type="active site" description="Acyl-thioester intermediate" evidence="2">
    <location>
        <position position="223"/>
    </location>
</feature>
<dbReference type="InterPro" id="IPR023365">
    <property type="entry name" value="Sortase_dom-sf"/>
</dbReference>
<evidence type="ECO:0000313" key="5">
    <source>
        <dbReference type="Proteomes" id="UP000221653"/>
    </source>
</evidence>
<dbReference type="STRING" id="1724.GCA_001044175_02440"/>
<organism evidence="4 5">
    <name type="scientific">Corynebacterium renale</name>
    <dbReference type="NCBI Taxonomy" id="1724"/>
    <lineage>
        <taxon>Bacteria</taxon>
        <taxon>Bacillati</taxon>
        <taxon>Actinomycetota</taxon>
        <taxon>Actinomycetes</taxon>
        <taxon>Mycobacteriales</taxon>
        <taxon>Corynebacteriaceae</taxon>
        <taxon>Corynebacterium</taxon>
    </lineage>
</organism>
<reference evidence="4 5" key="1">
    <citation type="submission" date="2017-10" db="EMBL/GenBank/DDBJ databases">
        <title>Sequencing the genomes of 1000 actinobacteria strains.</title>
        <authorList>
            <person name="Klenk H.-P."/>
        </authorList>
    </citation>
    <scope>NUCLEOTIDE SEQUENCE [LARGE SCALE GENOMIC DNA]</scope>
    <source>
        <strain evidence="4 5">DSM 20688</strain>
    </source>
</reference>
<dbReference type="SUPFAM" id="SSF63817">
    <property type="entry name" value="Sortase"/>
    <property type="match status" value="1"/>
</dbReference>
<proteinExistence type="predicted"/>
<dbReference type="RefSeq" id="WP_048381136.1">
    <property type="nucleotide sequence ID" value="NZ_LDYE01000009.1"/>
</dbReference>
<sequence length="259" mass="28090">MPQTSTRERKDAPRVTFTQVVGEIFVTVGVLVLLFAFYESFWTNLEAGRKQEVANAQLEDTWENRRGQGTPELGNAFARLYIPHFGSDFHFAIVEGTNEEQLLAGPGHYPETQGAGQAGNFALAGHRVGKGAPFNDLGALKTCDALVVETQTTWEIYRVLPTPGSGDLSCFSPDQQVRITGGDYAHVQGRYITTPSDVAVIDPLPHTEAAPEGLEALITLTTCHPQFSNAERMIVHGMLTESLPKEPGVVPTVLGGKNV</sequence>
<feature type="active site" description="Proton donor/acceptor" evidence="2">
    <location>
        <position position="126"/>
    </location>
</feature>
<keyword evidence="3" id="KW-1133">Transmembrane helix</keyword>
<dbReference type="OrthoDB" id="5242879at2"/>
<dbReference type="NCBIfam" id="NF033747">
    <property type="entry name" value="class_E_sortase"/>
    <property type="match status" value="1"/>
</dbReference>
<keyword evidence="5" id="KW-1185">Reference proteome</keyword>
<dbReference type="CDD" id="cd05830">
    <property type="entry name" value="Sortase_E"/>
    <property type="match status" value="1"/>
</dbReference>
<dbReference type="InterPro" id="IPR042003">
    <property type="entry name" value="Sortase_E"/>
</dbReference>
<evidence type="ECO:0000313" key="4">
    <source>
        <dbReference type="EMBL" id="PFG27757.1"/>
    </source>
</evidence>
<evidence type="ECO:0000256" key="1">
    <source>
        <dbReference type="ARBA" id="ARBA00022801"/>
    </source>
</evidence>
<dbReference type="Proteomes" id="UP000221653">
    <property type="component" value="Unassembled WGS sequence"/>
</dbReference>
<dbReference type="InterPro" id="IPR053465">
    <property type="entry name" value="Sortase_Class_E"/>
</dbReference>
<accession>A0A2A9DLY4</accession>
<evidence type="ECO:0000256" key="3">
    <source>
        <dbReference type="SAM" id="Phobius"/>
    </source>
</evidence>
<keyword evidence="1" id="KW-0378">Hydrolase</keyword>
<protein>
    <submittedName>
        <fullName evidence="4">LPXTG-site transpeptidase (Sortase) family protein</fullName>
    </submittedName>
</protein>
<dbReference type="Pfam" id="PF04203">
    <property type="entry name" value="Sortase"/>
    <property type="match status" value="1"/>
</dbReference>
<dbReference type="EMBL" id="PDJF01000001">
    <property type="protein sequence ID" value="PFG27757.1"/>
    <property type="molecule type" value="Genomic_DNA"/>
</dbReference>